<dbReference type="STRING" id="52247.A0A4T0X6S9"/>
<dbReference type="Pfam" id="PF03155">
    <property type="entry name" value="Alg6_Alg8"/>
    <property type="match status" value="1"/>
</dbReference>
<evidence type="ECO:0000256" key="1">
    <source>
        <dbReference type="ARBA" id="ARBA00004477"/>
    </source>
</evidence>
<dbReference type="EC" id="2.4.1.-" evidence="10"/>
<dbReference type="UniPathway" id="UPA00378"/>
<sequence length="409" mass="47436">MSEKRNVITISEEFLENRLSRSVTEEKIEYMKKYIDNVYGDVKAEDLKDIDLFIRQAVWVVTMGPVDLQLNNFESIFQYLDTYQSMTLSNNKSANEKSNFVFLFKGSPLTDFCYPFKKAANQWVARYIIVIFAIIIRCAVGLGSYSGENTPPMFGDFEAQRHWLEITTSLPITQWYFYDLEYWGLDYPPLTAYHSWLLGTIGKLIDPTWFQLNVSRGVETIDLKSFMRITALFSELLIYIPAVMMYTRWMGRHYNKAPHIDQTIIAAAILFLPDLVIIDHGHFQYNSVMLGLALMALNNLLLDNYILASILFTLSIGFKQMAFFLLPVSNRVNAAPVLPHSWFWKVIIVGFYCIAALIEFCDFNILAPPNLPDIWTTANACLSFASFFLLYLWINYKILRIFYEKTKLD</sequence>
<feature type="transmembrane region" description="Helical" evidence="10">
    <location>
        <begin position="374"/>
        <end position="394"/>
    </location>
</feature>
<feature type="transmembrane region" description="Helical" evidence="10">
    <location>
        <begin position="264"/>
        <end position="285"/>
    </location>
</feature>
<comment type="pathway">
    <text evidence="2 10">Protein modification; protein glycosylation.</text>
</comment>
<keyword evidence="7 10" id="KW-0256">Endoplasmic reticulum</keyword>
<dbReference type="PANTHER" id="PTHR12413">
    <property type="entry name" value="DOLICHYL GLYCOSYLTRANSFERASE"/>
    <property type="match status" value="1"/>
</dbReference>
<keyword evidence="9 10" id="KW-0472">Membrane</keyword>
<name>A0A4T0X6S9_9ASCO</name>
<dbReference type="AlphaFoldDB" id="A0A4T0X6S9"/>
<comment type="similarity">
    <text evidence="3 10">Belongs to the ALG6/ALG8 glucosyltransferase family.</text>
</comment>
<keyword evidence="5 10" id="KW-0808">Transferase</keyword>
<evidence type="ECO:0000256" key="9">
    <source>
        <dbReference type="ARBA" id="ARBA00023136"/>
    </source>
</evidence>
<evidence type="ECO:0000256" key="4">
    <source>
        <dbReference type="ARBA" id="ARBA00022676"/>
    </source>
</evidence>
<reference evidence="11 12" key="1">
    <citation type="journal article" date="2019" name="Front. Genet.">
        <title>Whole-Genome Sequencing of the Opportunistic Yeast Pathogen Candida inconspicua Uncovers Its Hybrid Origin.</title>
        <authorList>
            <person name="Mixao V."/>
            <person name="Hansen A.P."/>
            <person name="Saus E."/>
            <person name="Boekhout T."/>
            <person name="Lass-Florl C."/>
            <person name="Gabaldon T."/>
        </authorList>
    </citation>
    <scope>NUCLEOTIDE SEQUENCE [LARGE SCALE GENOMIC DNA]</scope>
    <source>
        <strain evidence="11 12">CBS 180</strain>
    </source>
</reference>
<proteinExistence type="inferred from homology"/>
<dbReference type="GO" id="GO:0042281">
    <property type="term" value="F:dolichyl pyrophosphate Man9GlcNAc2 alpha-1,3-glucosyltransferase activity"/>
    <property type="evidence" value="ECO:0007669"/>
    <property type="project" value="TreeGrafter"/>
</dbReference>
<feature type="transmembrane region" description="Helical" evidence="10">
    <location>
        <begin position="305"/>
        <end position="326"/>
    </location>
</feature>
<evidence type="ECO:0000256" key="10">
    <source>
        <dbReference type="RuleBase" id="RU363110"/>
    </source>
</evidence>
<evidence type="ECO:0000256" key="7">
    <source>
        <dbReference type="ARBA" id="ARBA00022824"/>
    </source>
</evidence>
<comment type="caution">
    <text evidence="11">The sequence shown here is derived from an EMBL/GenBank/DDBJ whole genome shotgun (WGS) entry which is preliminary data.</text>
</comment>
<evidence type="ECO:0000256" key="8">
    <source>
        <dbReference type="ARBA" id="ARBA00022989"/>
    </source>
</evidence>
<protein>
    <recommendedName>
        <fullName evidence="10">Alpha-1,3-glucosyltransferase</fullName>
        <ecNumber evidence="10">2.4.1.-</ecNumber>
    </recommendedName>
</protein>
<dbReference type="Proteomes" id="UP000307173">
    <property type="component" value="Unassembled WGS sequence"/>
</dbReference>
<evidence type="ECO:0000256" key="5">
    <source>
        <dbReference type="ARBA" id="ARBA00022679"/>
    </source>
</evidence>
<dbReference type="InterPro" id="IPR004856">
    <property type="entry name" value="Glyco_trans_ALG6/ALG8"/>
</dbReference>
<dbReference type="OrthoDB" id="5589195at2759"/>
<keyword evidence="6 10" id="KW-0812">Transmembrane</keyword>
<evidence type="ECO:0000256" key="2">
    <source>
        <dbReference type="ARBA" id="ARBA00004922"/>
    </source>
</evidence>
<keyword evidence="8 10" id="KW-1133">Transmembrane helix</keyword>
<evidence type="ECO:0000256" key="6">
    <source>
        <dbReference type="ARBA" id="ARBA00022692"/>
    </source>
</evidence>
<evidence type="ECO:0000313" key="11">
    <source>
        <dbReference type="EMBL" id="TID31053.1"/>
    </source>
</evidence>
<dbReference type="PANTHER" id="PTHR12413:SF1">
    <property type="entry name" value="DOLICHYL PYROPHOSPHATE MAN9GLCNAC2 ALPHA-1,3-GLUCOSYLTRANSFERASE"/>
    <property type="match status" value="1"/>
</dbReference>
<accession>A0A4T0X6S9</accession>
<keyword evidence="4 10" id="KW-0328">Glycosyltransferase</keyword>
<evidence type="ECO:0000256" key="3">
    <source>
        <dbReference type="ARBA" id="ARBA00008715"/>
    </source>
</evidence>
<comment type="caution">
    <text evidence="10">Lacks conserved residue(s) required for the propagation of feature annotation.</text>
</comment>
<comment type="subcellular location">
    <subcellularLocation>
        <location evidence="1 10">Endoplasmic reticulum membrane</location>
        <topology evidence="1 10">Multi-pass membrane protein</topology>
    </subcellularLocation>
</comment>
<gene>
    <name evidence="11" type="ORF">CANINC_000297</name>
</gene>
<feature type="transmembrane region" description="Helical" evidence="10">
    <location>
        <begin position="124"/>
        <end position="145"/>
    </location>
</feature>
<dbReference type="EMBL" id="SELW01000049">
    <property type="protein sequence ID" value="TID31053.1"/>
    <property type="molecule type" value="Genomic_DNA"/>
</dbReference>
<evidence type="ECO:0000313" key="12">
    <source>
        <dbReference type="Proteomes" id="UP000307173"/>
    </source>
</evidence>
<dbReference type="GO" id="GO:0005789">
    <property type="term" value="C:endoplasmic reticulum membrane"/>
    <property type="evidence" value="ECO:0007669"/>
    <property type="project" value="UniProtKB-SubCell"/>
</dbReference>
<feature type="transmembrane region" description="Helical" evidence="10">
    <location>
        <begin position="346"/>
        <end position="368"/>
    </location>
</feature>
<feature type="transmembrane region" description="Helical" evidence="10">
    <location>
        <begin position="225"/>
        <end position="244"/>
    </location>
</feature>
<keyword evidence="12" id="KW-1185">Reference proteome</keyword>
<organism evidence="11 12">
    <name type="scientific">Pichia inconspicua</name>
    <dbReference type="NCBI Taxonomy" id="52247"/>
    <lineage>
        <taxon>Eukaryota</taxon>
        <taxon>Fungi</taxon>
        <taxon>Dikarya</taxon>
        <taxon>Ascomycota</taxon>
        <taxon>Saccharomycotina</taxon>
        <taxon>Pichiomycetes</taxon>
        <taxon>Pichiales</taxon>
        <taxon>Pichiaceae</taxon>
        <taxon>Pichia</taxon>
    </lineage>
</organism>